<feature type="region of interest" description="Disordered" evidence="2">
    <location>
        <begin position="113"/>
        <end position="141"/>
    </location>
</feature>
<protein>
    <submittedName>
        <fullName evidence="4">Protein FANTASTIC FOUR 3</fullName>
    </submittedName>
</protein>
<evidence type="ECO:0000256" key="2">
    <source>
        <dbReference type="SAM" id="MobiDB-lite"/>
    </source>
</evidence>
<sequence>MSTVMYRGLQSCLDSQVKETDTLLLTLTAPKSIQRESLFPENNMATSHMIPNLDIHGWSFLQSLSNSSQPKISESFSSPRLNEKSLELCTENLGSETGSDTSERSILESRFEKPTREHQQNIKKVSRAKKANSRSFPPPLTTIRSSNSYQVRPHREDGRLIIKVVEAPSIGTCFEAHRAHGRLQLRMCCINIMNKDVDGNESDVDGNESDVEVKVGMEKIGRPQRCKESGKVTTEEGLCHREPFWVAT</sequence>
<accession>A0AAD8I6M3</accession>
<evidence type="ECO:0000313" key="5">
    <source>
        <dbReference type="Proteomes" id="UP001237642"/>
    </source>
</evidence>
<comment type="similarity">
    <text evidence="1">Belongs to the fantastic four family.</text>
</comment>
<reference evidence="4" key="2">
    <citation type="submission" date="2023-05" db="EMBL/GenBank/DDBJ databases">
        <authorList>
            <person name="Schelkunov M.I."/>
        </authorList>
    </citation>
    <scope>NUCLEOTIDE SEQUENCE</scope>
    <source>
        <strain evidence="4">Hsosn_3</strain>
        <tissue evidence="4">Leaf</tissue>
    </source>
</reference>
<dbReference type="AlphaFoldDB" id="A0AAD8I6M3"/>
<name>A0AAD8I6M3_9APIA</name>
<dbReference type="EMBL" id="JAUIZM010000006">
    <property type="protein sequence ID" value="KAK1380107.1"/>
    <property type="molecule type" value="Genomic_DNA"/>
</dbReference>
<evidence type="ECO:0000313" key="4">
    <source>
        <dbReference type="EMBL" id="KAK1380107.1"/>
    </source>
</evidence>
<dbReference type="Proteomes" id="UP001237642">
    <property type="component" value="Unassembled WGS sequence"/>
</dbReference>
<feature type="domain" description="FAF" evidence="3">
    <location>
        <begin position="135"/>
        <end position="187"/>
    </location>
</feature>
<evidence type="ECO:0000259" key="3">
    <source>
        <dbReference type="Pfam" id="PF11250"/>
    </source>
</evidence>
<comment type="caution">
    <text evidence="4">The sequence shown here is derived from an EMBL/GenBank/DDBJ whole genome shotgun (WGS) entry which is preliminary data.</text>
</comment>
<evidence type="ECO:0000256" key="1">
    <source>
        <dbReference type="ARBA" id="ARBA00008690"/>
    </source>
</evidence>
<dbReference type="PANTHER" id="PTHR33155">
    <property type="entry name" value="FANTASTIC FOUR-LIKE PROTEIN (DUF3049)"/>
    <property type="match status" value="1"/>
</dbReference>
<reference evidence="4" key="1">
    <citation type="submission" date="2023-02" db="EMBL/GenBank/DDBJ databases">
        <title>Genome of toxic invasive species Heracleum sosnowskyi carries increased number of genes despite the absence of recent whole-genome duplications.</title>
        <authorList>
            <person name="Schelkunov M."/>
            <person name="Shtratnikova V."/>
            <person name="Makarenko M."/>
            <person name="Klepikova A."/>
            <person name="Omelchenko D."/>
            <person name="Novikova G."/>
            <person name="Obukhova E."/>
            <person name="Bogdanov V."/>
            <person name="Penin A."/>
            <person name="Logacheva M."/>
        </authorList>
    </citation>
    <scope>NUCLEOTIDE SEQUENCE</scope>
    <source>
        <strain evidence="4">Hsosn_3</strain>
        <tissue evidence="4">Leaf</tissue>
    </source>
</reference>
<dbReference type="PANTHER" id="PTHR33155:SF4">
    <property type="entry name" value="PROTEIN FANTASTIC FOUR 3"/>
    <property type="match status" value="1"/>
</dbReference>
<gene>
    <name evidence="4" type="ORF">POM88_026851</name>
</gene>
<dbReference type="InterPro" id="IPR046431">
    <property type="entry name" value="FAF_dom"/>
</dbReference>
<dbReference type="Pfam" id="PF11250">
    <property type="entry name" value="FAF"/>
    <property type="match status" value="1"/>
</dbReference>
<dbReference type="InterPro" id="IPR021410">
    <property type="entry name" value="FAF"/>
</dbReference>
<organism evidence="4 5">
    <name type="scientific">Heracleum sosnowskyi</name>
    <dbReference type="NCBI Taxonomy" id="360622"/>
    <lineage>
        <taxon>Eukaryota</taxon>
        <taxon>Viridiplantae</taxon>
        <taxon>Streptophyta</taxon>
        <taxon>Embryophyta</taxon>
        <taxon>Tracheophyta</taxon>
        <taxon>Spermatophyta</taxon>
        <taxon>Magnoliopsida</taxon>
        <taxon>eudicotyledons</taxon>
        <taxon>Gunneridae</taxon>
        <taxon>Pentapetalae</taxon>
        <taxon>asterids</taxon>
        <taxon>campanulids</taxon>
        <taxon>Apiales</taxon>
        <taxon>Apiaceae</taxon>
        <taxon>Apioideae</taxon>
        <taxon>apioid superclade</taxon>
        <taxon>Tordylieae</taxon>
        <taxon>Tordyliinae</taxon>
        <taxon>Heracleum</taxon>
    </lineage>
</organism>
<keyword evidence="5" id="KW-1185">Reference proteome</keyword>
<proteinExistence type="inferred from homology"/>